<dbReference type="PANTHER" id="PTHR13513">
    <property type="entry name" value="E3 UBIQUITIN-PROTEIN LIGASE UBR7"/>
    <property type="match status" value="1"/>
</dbReference>
<dbReference type="FunFam" id="3.40.50.1010:FF:000035">
    <property type="entry name" value="Fcf1, putative"/>
    <property type="match status" value="1"/>
</dbReference>
<evidence type="ECO:0000313" key="8">
    <source>
        <dbReference type="WBParaSite" id="MhA1_Contig437.frz3.gene11"/>
    </source>
</evidence>
<evidence type="ECO:0000259" key="6">
    <source>
        <dbReference type="PROSITE" id="PS51157"/>
    </source>
</evidence>
<evidence type="ECO:0000256" key="5">
    <source>
        <dbReference type="PROSITE-ProRule" id="PRU00508"/>
    </source>
</evidence>
<evidence type="ECO:0000313" key="7">
    <source>
        <dbReference type="Proteomes" id="UP000095281"/>
    </source>
</evidence>
<dbReference type="InterPro" id="IPR013083">
    <property type="entry name" value="Znf_RING/FYVE/PHD"/>
</dbReference>
<evidence type="ECO:0000256" key="1">
    <source>
        <dbReference type="ARBA" id="ARBA00022723"/>
    </source>
</evidence>
<dbReference type="InterPro" id="IPR029060">
    <property type="entry name" value="PIN-like_dom_sf"/>
</dbReference>
<dbReference type="InterPro" id="IPR040204">
    <property type="entry name" value="UBR7"/>
</dbReference>
<dbReference type="CDD" id="cd19677">
    <property type="entry name" value="UBR-box_UBR7"/>
    <property type="match status" value="1"/>
</dbReference>
<name>A0A1I8BRG3_MELHA</name>
<dbReference type="WBParaSite" id="MhA1_Contig437.frz3.gene11">
    <property type="protein sequence ID" value="MhA1_Contig437.frz3.gene11"/>
    <property type="gene ID" value="MhA1_Contig437.frz3.gene11"/>
</dbReference>
<protein>
    <submittedName>
        <fullName evidence="8">UBR-type domain-containing protein</fullName>
    </submittedName>
</protein>
<organism evidence="7 8">
    <name type="scientific">Meloidogyne hapla</name>
    <name type="common">Root-knot nematode worm</name>
    <dbReference type="NCBI Taxonomy" id="6305"/>
    <lineage>
        <taxon>Eukaryota</taxon>
        <taxon>Metazoa</taxon>
        <taxon>Ecdysozoa</taxon>
        <taxon>Nematoda</taxon>
        <taxon>Chromadorea</taxon>
        <taxon>Rhabditida</taxon>
        <taxon>Tylenchina</taxon>
        <taxon>Tylenchomorpha</taxon>
        <taxon>Tylenchoidea</taxon>
        <taxon>Meloidogynidae</taxon>
        <taxon>Meloidogyninae</taxon>
        <taxon>Meloidogyne</taxon>
    </lineage>
</organism>
<evidence type="ECO:0000256" key="2">
    <source>
        <dbReference type="ARBA" id="ARBA00022771"/>
    </source>
</evidence>
<feature type="domain" description="UBR-type" evidence="6">
    <location>
        <begin position="88"/>
        <end position="162"/>
    </location>
</feature>
<dbReference type="SUPFAM" id="SSF88723">
    <property type="entry name" value="PIN domain-like"/>
    <property type="match status" value="1"/>
</dbReference>
<evidence type="ECO:0000256" key="4">
    <source>
        <dbReference type="ARBA" id="ARBA00024026"/>
    </source>
</evidence>
<dbReference type="SMART" id="SM00396">
    <property type="entry name" value="ZnF_UBR1"/>
    <property type="match status" value="1"/>
</dbReference>
<keyword evidence="7" id="KW-1185">Reference proteome</keyword>
<dbReference type="PANTHER" id="PTHR13513:SF9">
    <property type="entry name" value="E3 UBIQUITIN-PROTEIN LIGASE UBR7-RELATED"/>
    <property type="match status" value="1"/>
</dbReference>
<sequence>MDSLMDDLKGDTIENIVEELVTKICLEEDKIELKQQQPTSSNKEEECLQVQVGEFLSDAISLALEDFVGEESARAKEAEALLGGCLDLVCTYPEGYKPRQPLYSCKTCSAQNGGQLAGVCYACCENCHEGHDLVELYTKRNFCCDCGNSKFGKSNKCKLYEEKDLLNQRNIYNDNFKGIFCVCKKPYPPEEEEEEGKNDDAFEDMVQCQICEDWFHPSHAISDVTERSKLDREREEEEDGGFCLVCSLCIQKLPWLIYYLNKTEENQQNCCKLEMLKTSSNGIKKENDGICFPINWRDQLCRCKDCKVLYEDSDCQYLLDVEDTIEFFEKQNREQMAAKINAQDDKNKKQKLAEDAQLQRELALKMRSGIEQMKRHCITFFAKRSADKRNSETAVITKEDVADCFHELMVKRQKLMEDEEEMEGKEFAWTGEELRVVRPKKEDEQALKIKEAPRISSAMFLKYNTQLGPPFHVIVDTNFVNFSIKNRIDIMKGFMDCLFAKVIPYIPDCVLGELEKQGRRFKLALKIIKDHRFQRLHCSHKGIYADDCIVQRITQHKCYIVATCDRDLRMRIRKIPGVPIMYIRDHRYTIERMPGGKLLFF</sequence>
<evidence type="ECO:0000256" key="3">
    <source>
        <dbReference type="ARBA" id="ARBA00022833"/>
    </source>
</evidence>
<dbReference type="SUPFAM" id="SSF57903">
    <property type="entry name" value="FYVE/PHD zinc finger"/>
    <property type="match status" value="1"/>
</dbReference>
<dbReference type="CDD" id="cd09864">
    <property type="entry name" value="PIN_Fcf1-like"/>
    <property type="match status" value="1"/>
</dbReference>
<dbReference type="InterPro" id="IPR002716">
    <property type="entry name" value="PIN_dom"/>
</dbReference>
<dbReference type="Pfam" id="PF04900">
    <property type="entry name" value="Fcf1"/>
    <property type="match status" value="1"/>
</dbReference>
<dbReference type="InterPro" id="IPR003126">
    <property type="entry name" value="Znf_UBR"/>
</dbReference>
<reference evidence="8" key="1">
    <citation type="submission" date="2016-11" db="UniProtKB">
        <authorList>
            <consortium name="WormBaseParasite"/>
        </authorList>
    </citation>
    <scope>IDENTIFICATION</scope>
</reference>
<keyword evidence="1" id="KW-0479">Metal-binding</keyword>
<dbReference type="Gene3D" id="3.30.40.10">
    <property type="entry name" value="Zinc/RING finger domain, C3HC4 (zinc finger)"/>
    <property type="match status" value="1"/>
</dbReference>
<dbReference type="InterPro" id="IPR037503">
    <property type="entry name" value="Fcf1_PIN"/>
</dbReference>
<accession>A0A1I8BRG3</accession>
<proteinExistence type="inferred from homology"/>
<dbReference type="PROSITE" id="PS51157">
    <property type="entry name" value="ZF_UBR"/>
    <property type="match status" value="1"/>
</dbReference>
<dbReference type="Pfam" id="PF02207">
    <property type="entry name" value="zf-UBR"/>
    <property type="match status" value="1"/>
</dbReference>
<dbReference type="Proteomes" id="UP000095281">
    <property type="component" value="Unplaced"/>
</dbReference>
<dbReference type="GO" id="GO:0032040">
    <property type="term" value="C:small-subunit processome"/>
    <property type="evidence" value="ECO:0007669"/>
    <property type="project" value="InterPro"/>
</dbReference>
<dbReference type="SMART" id="SM00249">
    <property type="entry name" value="PHD"/>
    <property type="match status" value="1"/>
</dbReference>
<keyword evidence="3" id="KW-0862">Zinc</keyword>
<comment type="similarity">
    <text evidence="4">Belongs to the UTP23/FCF1 family. FCF1 subfamily.</text>
</comment>
<dbReference type="InterPro" id="IPR047506">
    <property type="entry name" value="UBR7-like_UBR-box"/>
</dbReference>
<dbReference type="AlphaFoldDB" id="A0A1I8BRG3"/>
<dbReference type="InterPro" id="IPR001965">
    <property type="entry name" value="Znf_PHD"/>
</dbReference>
<keyword evidence="2" id="KW-0863">Zinc-finger</keyword>
<dbReference type="GO" id="GO:0008270">
    <property type="term" value="F:zinc ion binding"/>
    <property type="evidence" value="ECO:0007669"/>
    <property type="project" value="UniProtKB-KW"/>
</dbReference>
<dbReference type="InterPro" id="IPR011011">
    <property type="entry name" value="Znf_FYVE_PHD"/>
</dbReference>
<feature type="zinc finger region" description="UBR-type" evidence="5">
    <location>
        <begin position="88"/>
        <end position="162"/>
    </location>
</feature>
<dbReference type="GO" id="GO:0005737">
    <property type="term" value="C:cytoplasm"/>
    <property type="evidence" value="ECO:0007669"/>
    <property type="project" value="TreeGrafter"/>
</dbReference>
<dbReference type="GO" id="GO:0061630">
    <property type="term" value="F:ubiquitin protein ligase activity"/>
    <property type="evidence" value="ECO:0007669"/>
    <property type="project" value="InterPro"/>
</dbReference>
<dbReference type="InterPro" id="IPR006984">
    <property type="entry name" value="Fcf1/UTP23"/>
</dbReference>
<dbReference type="Gene3D" id="3.40.50.1010">
    <property type="entry name" value="5'-nuclease"/>
    <property type="match status" value="1"/>
</dbReference>
<dbReference type="SMART" id="SM00670">
    <property type="entry name" value="PINc"/>
    <property type="match status" value="1"/>
</dbReference>